<organism evidence="2 3">
    <name type="scientific">Geodermatophilus amargosae</name>
    <dbReference type="NCBI Taxonomy" id="1296565"/>
    <lineage>
        <taxon>Bacteria</taxon>
        <taxon>Bacillati</taxon>
        <taxon>Actinomycetota</taxon>
        <taxon>Actinomycetes</taxon>
        <taxon>Geodermatophilales</taxon>
        <taxon>Geodermatophilaceae</taxon>
        <taxon>Geodermatophilus</taxon>
    </lineage>
</organism>
<sequence>MAASAQPEPALRAVLLVEGVSDREAVLAAARGQGRDLAADGVHVVPMGGATAIRRHLALVAARHPGVRVAGVYDLAEEEFFRRALGSRDPATAHFFACVADLEEELVRAAGIAGVEAAVAEHGESVALTTFRRQPAQRGRSPEAQLHRFLGTTSGRKARYARALVERLEPPAVPAPLRSVLACV</sequence>
<feature type="domain" description="OLD protein-like TOPRIM" evidence="1">
    <location>
        <begin position="12"/>
        <end position="74"/>
    </location>
</feature>
<proteinExistence type="predicted"/>
<evidence type="ECO:0000313" key="3">
    <source>
        <dbReference type="Proteomes" id="UP000199546"/>
    </source>
</evidence>
<protein>
    <recommendedName>
        <fullName evidence="1">OLD protein-like TOPRIM domain-containing protein</fullName>
    </recommendedName>
</protein>
<dbReference type="InterPro" id="IPR034139">
    <property type="entry name" value="TOPRIM_OLD"/>
</dbReference>
<dbReference type="STRING" id="1296565.SAMN05660657_01925"/>
<dbReference type="EMBL" id="FPBA01000005">
    <property type="protein sequence ID" value="SFT61826.1"/>
    <property type="molecule type" value="Genomic_DNA"/>
</dbReference>
<dbReference type="Proteomes" id="UP000199546">
    <property type="component" value="Unassembled WGS sequence"/>
</dbReference>
<dbReference type="Pfam" id="PF20469">
    <property type="entry name" value="OLD-like_TOPRIM"/>
    <property type="match status" value="1"/>
</dbReference>
<dbReference type="OrthoDB" id="9152042at2"/>
<dbReference type="RefSeq" id="WP_093579175.1">
    <property type="nucleotide sequence ID" value="NZ_FPBA01000005.1"/>
</dbReference>
<keyword evidence="3" id="KW-1185">Reference proteome</keyword>
<gene>
    <name evidence="2" type="ORF">SAMN05660657_01925</name>
</gene>
<reference evidence="3" key="1">
    <citation type="submission" date="2016-10" db="EMBL/GenBank/DDBJ databases">
        <authorList>
            <person name="Varghese N."/>
            <person name="Submissions S."/>
        </authorList>
    </citation>
    <scope>NUCLEOTIDE SEQUENCE [LARGE SCALE GENOMIC DNA]</scope>
    <source>
        <strain evidence="3">DSM 46136</strain>
    </source>
</reference>
<evidence type="ECO:0000259" key="1">
    <source>
        <dbReference type="Pfam" id="PF20469"/>
    </source>
</evidence>
<accession>A0A1I6ZGH6</accession>
<name>A0A1I6ZGH6_9ACTN</name>
<evidence type="ECO:0000313" key="2">
    <source>
        <dbReference type="EMBL" id="SFT61826.1"/>
    </source>
</evidence>
<dbReference type="AlphaFoldDB" id="A0A1I6ZGH6"/>